<sequence>MDLSVLEDLQHLCLTKDEEEEIKISSINRSDLIVECALSLFGKLLSERQQNQRALKSTLRGAWKMGSDLRIVDVGRNIYQFKFSSEYQLEWVEKNGPWKFDSNLLLLCRWRKGLSVSNILFTHASFWVQIWGLPFENLFEDVGRDLGNGLGNYLEIDKHLWLTEQAKFLRIRVDIPLNKPLRRGGNLVNLDGGKTLNMRGYPHSASTTAIWVMM</sequence>
<reference evidence="2 3" key="1">
    <citation type="submission" date="2024-01" db="EMBL/GenBank/DDBJ databases">
        <title>A telomere-to-telomere, gap-free genome of sweet tea (Lithocarpus litseifolius).</title>
        <authorList>
            <person name="Zhou J."/>
        </authorList>
    </citation>
    <scope>NUCLEOTIDE SEQUENCE [LARGE SCALE GENOMIC DNA]</scope>
    <source>
        <strain evidence="2">Zhou-2022a</strain>
        <tissue evidence="2">Leaf</tissue>
    </source>
</reference>
<keyword evidence="3" id="KW-1185">Reference proteome</keyword>
<dbReference type="InterPro" id="IPR025558">
    <property type="entry name" value="DUF4283"/>
</dbReference>
<dbReference type="AlphaFoldDB" id="A0AAW2CH36"/>
<dbReference type="InterPro" id="IPR040256">
    <property type="entry name" value="At4g02000-like"/>
</dbReference>
<evidence type="ECO:0000313" key="2">
    <source>
        <dbReference type="EMBL" id="KAK9997461.1"/>
    </source>
</evidence>
<dbReference type="Proteomes" id="UP001459277">
    <property type="component" value="Unassembled WGS sequence"/>
</dbReference>
<dbReference type="Pfam" id="PF14111">
    <property type="entry name" value="DUF4283"/>
    <property type="match status" value="1"/>
</dbReference>
<name>A0AAW2CH36_9ROSI</name>
<feature type="domain" description="DUF4283" evidence="1">
    <location>
        <begin position="35"/>
        <end position="115"/>
    </location>
</feature>
<dbReference type="PANTHER" id="PTHR31286:SF178">
    <property type="entry name" value="DUF4283 DOMAIN-CONTAINING PROTEIN"/>
    <property type="match status" value="1"/>
</dbReference>
<protein>
    <recommendedName>
        <fullName evidence="1">DUF4283 domain-containing protein</fullName>
    </recommendedName>
</protein>
<gene>
    <name evidence="2" type="ORF">SO802_022147</name>
</gene>
<evidence type="ECO:0000313" key="3">
    <source>
        <dbReference type="Proteomes" id="UP001459277"/>
    </source>
</evidence>
<comment type="caution">
    <text evidence="2">The sequence shown here is derived from an EMBL/GenBank/DDBJ whole genome shotgun (WGS) entry which is preliminary data.</text>
</comment>
<organism evidence="2 3">
    <name type="scientific">Lithocarpus litseifolius</name>
    <dbReference type="NCBI Taxonomy" id="425828"/>
    <lineage>
        <taxon>Eukaryota</taxon>
        <taxon>Viridiplantae</taxon>
        <taxon>Streptophyta</taxon>
        <taxon>Embryophyta</taxon>
        <taxon>Tracheophyta</taxon>
        <taxon>Spermatophyta</taxon>
        <taxon>Magnoliopsida</taxon>
        <taxon>eudicotyledons</taxon>
        <taxon>Gunneridae</taxon>
        <taxon>Pentapetalae</taxon>
        <taxon>rosids</taxon>
        <taxon>fabids</taxon>
        <taxon>Fagales</taxon>
        <taxon>Fagaceae</taxon>
        <taxon>Lithocarpus</taxon>
    </lineage>
</organism>
<evidence type="ECO:0000259" key="1">
    <source>
        <dbReference type="Pfam" id="PF14111"/>
    </source>
</evidence>
<accession>A0AAW2CH36</accession>
<dbReference type="PANTHER" id="PTHR31286">
    <property type="entry name" value="GLYCINE-RICH CELL WALL STRUCTURAL PROTEIN 1.8-LIKE"/>
    <property type="match status" value="1"/>
</dbReference>
<dbReference type="EMBL" id="JAZDWU010000007">
    <property type="protein sequence ID" value="KAK9997461.1"/>
    <property type="molecule type" value="Genomic_DNA"/>
</dbReference>
<proteinExistence type="predicted"/>